<gene>
    <name evidence="2" type="ORF">IAR55_004088</name>
</gene>
<dbReference type="InterPro" id="IPR036322">
    <property type="entry name" value="WD40_repeat_dom_sf"/>
</dbReference>
<comment type="caution">
    <text evidence="2">The sequence shown here is derived from an EMBL/GenBank/DDBJ whole genome shotgun (WGS) entry which is preliminary data.</text>
</comment>
<dbReference type="RefSeq" id="XP_066802570.1">
    <property type="nucleotide sequence ID" value="XM_066947191.1"/>
</dbReference>
<dbReference type="GeneID" id="92181346"/>
<feature type="compositionally biased region" description="Basic and acidic residues" evidence="1">
    <location>
        <begin position="401"/>
        <end position="418"/>
    </location>
</feature>
<feature type="region of interest" description="Disordered" evidence="1">
    <location>
        <begin position="1"/>
        <end position="37"/>
    </location>
</feature>
<dbReference type="Gene3D" id="2.130.10.10">
    <property type="entry name" value="YVTN repeat-like/Quinoprotein amine dehydrogenase"/>
    <property type="match status" value="1"/>
</dbReference>
<accession>A0AAW0YY12</accession>
<keyword evidence="3" id="KW-1185">Reference proteome</keyword>
<feature type="region of interest" description="Disordered" evidence="1">
    <location>
        <begin position="339"/>
        <end position="534"/>
    </location>
</feature>
<dbReference type="EMBL" id="JBCAWK010000007">
    <property type="protein sequence ID" value="KAK8853384.1"/>
    <property type="molecule type" value="Genomic_DNA"/>
</dbReference>
<feature type="compositionally biased region" description="Basic and acidic residues" evidence="1">
    <location>
        <begin position="495"/>
        <end position="504"/>
    </location>
</feature>
<evidence type="ECO:0000313" key="2">
    <source>
        <dbReference type="EMBL" id="KAK8853384.1"/>
    </source>
</evidence>
<dbReference type="AlphaFoldDB" id="A0AAW0YY12"/>
<evidence type="ECO:0000313" key="3">
    <source>
        <dbReference type="Proteomes" id="UP001388673"/>
    </source>
</evidence>
<evidence type="ECO:0008006" key="4">
    <source>
        <dbReference type="Google" id="ProtNLM"/>
    </source>
</evidence>
<feature type="compositionally biased region" description="Acidic residues" evidence="1">
    <location>
        <begin position="485"/>
        <end position="494"/>
    </location>
</feature>
<sequence>MTSVILIHPTSLSSTTIPKPHSTSSTPTSTSPNLLNSTSIALPTRFPKDTQPQIVTSSENHSFLYHLGSHTIWEYDERQRRVSEIGVGNKDRAQKVVCLSKDVVLVCTTSGNGDGLKVMEKVDGRGWKCINTLEVPDGAITALAVNSTLTLVAVGSEHGELVVYDREKGSRMVVPLGKRLSGPVSPLLKFSPSLSSTLVLPSTTSPALLRLTLPNGTESQADIREIRPYGAAARGEITDVAFSPVAESADGVKKGGLCAILRQGGVGQMVALVGLDNPDSAAKLVSFGEVGLESLIFLDGATLAARSSKGTLLLKDLRALSKAPVEMSCGEPIAGTRVLPTLPRVPRPSLAPPSTTSSRRATILGENRNTSNMATPSAPPVPRIAEEKIKESPKSAVDVQKPQEKKVVWNEDERERIHATSAAQTTSGRTRIVSAPTTTHNQPPRAPRQSNSRSTSGPPVRTIASDAHRTQLLHGGGARGTTPIVEEDEEEEETASSHHGREEEPSVDLTWALKPVGERGSRGASPKLSDAEKMEEMRREIGNLQLDMLRMGRSLRNEIRKAVQPLLEEVKENREVIERQRREIERLRRGY</sequence>
<feature type="compositionally biased region" description="Polar residues" evidence="1">
    <location>
        <begin position="421"/>
        <end position="457"/>
    </location>
</feature>
<dbReference type="InterPro" id="IPR015943">
    <property type="entry name" value="WD40/YVTN_repeat-like_dom_sf"/>
</dbReference>
<dbReference type="Proteomes" id="UP001388673">
    <property type="component" value="Unassembled WGS sequence"/>
</dbReference>
<feature type="compositionally biased region" description="Basic and acidic residues" evidence="1">
    <location>
        <begin position="384"/>
        <end position="393"/>
    </location>
</feature>
<organism evidence="2 3">
    <name type="scientific">Kwoniella newhampshirensis</name>
    <dbReference type="NCBI Taxonomy" id="1651941"/>
    <lineage>
        <taxon>Eukaryota</taxon>
        <taxon>Fungi</taxon>
        <taxon>Dikarya</taxon>
        <taxon>Basidiomycota</taxon>
        <taxon>Agaricomycotina</taxon>
        <taxon>Tremellomycetes</taxon>
        <taxon>Tremellales</taxon>
        <taxon>Cryptococcaceae</taxon>
        <taxon>Kwoniella</taxon>
    </lineage>
</organism>
<name>A0AAW0YY12_9TREE</name>
<dbReference type="SUPFAM" id="SSF50978">
    <property type="entry name" value="WD40 repeat-like"/>
    <property type="match status" value="1"/>
</dbReference>
<evidence type="ECO:0000256" key="1">
    <source>
        <dbReference type="SAM" id="MobiDB-lite"/>
    </source>
</evidence>
<protein>
    <recommendedName>
        <fullName evidence="4">WD40 repeat-like protein</fullName>
    </recommendedName>
</protein>
<reference evidence="2 3" key="1">
    <citation type="journal article" date="2024" name="bioRxiv">
        <title>Comparative genomics of Cryptococcus and Kwoniella reveals pathogenesis evolution and contrasting karyotype dynamics via intercentromeric recombination or chromosome fusion.</title>
        <authorList>
            <person name="Coelho M.A."/>
            <person name="David-Palma M."/>
            <person name="Shea T."/>
            <person name="Bowers K."/>
            <person name="McGinley-Smith S."/>
            <person name="Mohammad A.W."/>
            <person name="Gnirke A."/>
            <person name="Yurkov A.M."/>
            <person name="Nowrousian M."/>
            <person name="Sun S."/>
            <person name="Cuomo C.A."/>
            <person name="Heitman J."/>
        </authorList>
    </citation>
    <scope>NUCLEOTIDE SEQUENCE [LARGE SCALE GENOMIC DNA]</scope>
    <source>
        <strain evidence="2 3">CBS 13917</strain>
    </source>
</reference>
<feature type="compositionally biased region" description="Low complexity" evidence="1">
    <location>
        <begin position="13"/>
        <end position="37"/>
    </location>
</feature>
<proteinExistence type="predicted"/>
<dbReference type="KEGG" id="kne:92181346"/>